<protein>
    <recommendedName>
        <fullName evidence="4">Immunity protein</fullName>
    </recommendedName>
</protein>
<keyword evidence="1" id="KW-0472">Membrane</keyword>
<dbReference type="EMBL" id="AP026802">
    <property type="protein sequence ID" value="BDR58716.1"/>
    <property type="molecule type" value="Genomic_DNA"/>
</dbReference>
<evidence type="ECO:0000313" key="2">
    <source>
        <dbReference type="EMBL" id="BDR58716.1"/>
    </source>
</evidence>
<proteinExistence type="predicted"/>
<feature type="transmembrane region" description="Helical" evidence="1">
    <location>
        <begin position="44"/>
        <end position="67"/>
    </location>
</feature>
<keyword evidence="3" id="KW-1185">Reference proteome</keyword>
<evidence type="ECO:0000313" key="3">
    <source>
        <dbReference type="Proteomes" id="UP001321861"/>
    </source>
</evidence>
<gene>
    <name evidence="2" type="ORF">XA3_11570</name>
</gene>
<evidence type="ECO:0000256" key="1">
    <source>
        <dbReference type="SAM" id="Phobius"/>
    </source>
</evidence>
<reference evidence="2 3" key="1">
    <citation type="journal article" date="2023" name="Microbiol. Spectr.">
        <title>Symbiosis of Carpenter Bees with Uncharacterized Lactic Acid Bacteria Showing NAD Auxotrophy.</title>
        <authorList>
            <person name="Kawasaki S."/>
            <person name="Ozawa K."/>
            <person name="Mori T."/>
            <person name="Yamamoto A."/>
            <person name="Ito M."/>
            <person name="Ohkuma M."/>
            <person name="Sakamoto M."/>
            <person name="Matsutani M."/>
        </authorList>
    </citation>
    <scope>NUCLEOTIDE SEQUENCE [LARGE SCALE GENOMIC DNA]</scope>
    <source>
        <strain evidence="2 3">XA3</strain>
    </source>
</reference>
<sequence>MWETILGILVICLGAYEIKSTIKYFHGIKDDGNESTSPFALITIYFSLFFGGVLLVSGMGLALHLMLN</sequence>
<organism evidence="2 3">
    <name type="scientific">Xylocopilactobacillus apicola</name>
    <dbReference type="NCBI Taxonomy" id="2932184"/>
    <lineage>
        <taxon>Bacteria</taxon>
        <taxon>Bacillati</taxon>
        <taxon>Bacillota</taxon>
        <taxon>Bacilli</taxon>
        <taxon>Lactobacillales</taxon>
        <taxon>Lactobacillaceae</taxon>
        <taxon>Xylocopilactobacillus</taxon>
    </lineage>
</organism>
<dbReference type="Proteomes" id="UP001321861">
    <property type="component" value="Chromosome"/>
</dbReference>
<accession>A0AAU9D1V7</accession>
<name>A0AAU9D1V7_9LACO</name>
<keyword evidence="1" id="KW-0812">Transmembrane</keyword>
<keyword evidence="1" id="KW-1133">Transmembrane helix</keyword>
<dbReference type="KEGG" id="xap:XA3_11570"/>
<evidence type="ECO:0008006" key="4">
    <source>
        <dbReference type="Google" id="ProtNLM"/>
    </source>
</evidence>
<dbReference type="AlphaFoldDB" id="A0AAU9D1V7"/>
<dbReference type="RefSeq" id="WP_317634553.1">
    <property type="nucleotide sequence ID" value="NZ_AP026802.1"/>
</dbReference>